<proteinExistence type="inferred from homology"/>
<dbReference type="InterPro" id="IPR027417">
    <property type="entry name" value="P-loop_NTPase"/>
</dbReference>
<dbReference type="CDD" id="cd00009">
    <property type="entry name" value="AAA"/>
    <property type="match status" value="1"/>
</dbReference>
<dbReference type="OrthoDB" id="2052561at2"/>
<dbReference type="PIRSF" id="PIRSF003073">
    <property type="entry name" value="DNAC_TnpB_IstB"/>
    <property type="match status" value="1"/>
</dbReference>
<name>A0A0A3IF71_9BACL</name>
<evidence type="ECO:0000259" key="4">
    <source>
        <dbReference type="SMART" id="SM00382"/>
    </source>
</evidence>
<dbReference type="Proteomes" id="UP000030595">
    <property type="component" value="Unassembled WGS sequence"/>
</dbReference>
<dbReference type="eggNOG" id="COG1484">
    <property type="taxonomic scope" value="Bacteria"/>
</dbReference>
<feature type="domain" description="AAA+ ATPase" evidence="4">
    <location>
        <begin position="100"/>
        <end position="233"/>
    </location>
</feature>
<evidence type="ECO:0000256" key="2">
    <source>
        <dbReference type="ARBA" id="ARBA00022741"/>
    </source>
</evidence>
<dbReference type="SMART" id="SM00382">
    <property type="entry name" value="AAA"/>
    <property type="match status" value="1"/>
</dbReference>
<sequence length="257" mass="30300">MTHPFELLQDKFRTLRLAETAKELPNLMREAEAKNWTYHEFIHEILSYEMSCREKKNNERLMKWAEFPEKLTFEDYNLKEQSAIGEKQLNVLKELNWIEEYFTLIMMGPTGAGKTHLSIALGIHAVEKGYQVSFISMSQLMYVLKTKEYTNKSKTRYKRIITSDLIIIDDVMYMTYEAQEANLFFQFIYDLYDKAAFILTSNKGPGEWGKFLGDPTLTTAILDRLLHRSEIITFDKEADSIRMKYRKALFQHHTVES</sequence>
<dbReference type="RefSeq" id="WP_036180608.1">
    <property type="nucleotide sequence ID" value="NZ_AVCZ01000092.1"/>
</dbReference>
<keyword evidence="6" id="KW-1185">Reference proteome</keyword>
<keyword evidence="2" id="KW-0547">Nucleotide-binding</keyword>
<dbReference type="EMBL" id="JPVQ01000092">
    <property type="protein sequence ID" value="KGR81473.1"/>
    <property type="molecule type" value="Genomic_DNA"/>
</dbReference>
<comment type="caution">
    <text evidence="5">The sequence shown here is derived from an EMBL/GenBank/DDBJ whole genome shotgun (WGS) entry which is preliminary data.</text>
</comment>
<evidence type="ECO:0000256" key="3">
    <source>
        <dbReference type="ARBA" id="ARBA00022840"/>
    </source>
</evidence>
<organism evidence="5 6">
    <name type="scientific">Ureibacillus massiliensis 4400831 = CIP 108448 = CCUG 49529</name>
    <dbReference type="NCBI Taxonomy" id="1211035"/>
    <lineage>
        <taxon>Bacteria</taxon>
        <taxon>Bacillati</taxon>
        <taxon>Bacillota</taxon>
        <taxon>Bacilli</taxon>
        <taxon>Bacillales</taxon>
        <taxon>Caryophanaceae</taxon>
        <taxon>Ureibacillus</taxon>
    </lineage>
</organism>
<comment type="similarity">
    <text evidence="1">Belongs to the IS21/IS1162 putative ATP-binding protein family.</text>
</comment>
<dbReference type="PANTHER" id="PTHR30050">
    <property type="entry name" value="CHROMOSOMAL REPLICATION INITIATOR PROTEIN DNAA"/>
    <property type="match status" value="1"/>
</dbReference>
<dbReference type="AlphaFoldDB" id="A0A0A3IF71"/>
<dbReference type="Pfam" id="PF01695">
    <property type="entry name" value="IstB_IS21"/>
    <property type="match status" value="1"/>
</dbReference>
<dbReference type="SUPFAM" id="SSF52540">
    <property type="entry name" value="P-loop containing nucleoside triphosphate hydrolases"/>
    <property type="match status" value="1"/>
</dbReference>
<gene>
    <name evidence="5" type="ORF">CD30_19490</name>
</gene>
<dbReference type="GO" id="GO:0006260">
    <property type="term" value="P:DNA replication"/>
    <property type="evidence" value="ECO:0007669"/>
    <property type="project" value="TreeGrafter"/>
</dbReference>
<evidence type="ECO:0000313" key="6">
    <source>
        <dbReference type="Proteomes" id="UP000030595"/>
    </source>
</evidence>
<evidence type="ECO:0000313" key="5">
    <source>
        <dbReference type="EMBL" id="KGR81473.1"/>
    </source>
</evidence>
<dbReference type="InterPro" id="IPR047661">
    <property type="entry name" value="IstB"/>
</dbReference>
<dbReference type="InterPro" id="IPR002611">
    <property type="entry name" value="IstB_ATP-bd"/>
</dbReference>
<accession>A0A0A3IF71</accession>
<evidence type="ECO:0000256" key="1">
    <source>
        <dbReference type="ARBA" id="ARBA00008059"/>
    </source>
</evidence>
<dbReference type="InterPro" id="IPR020591">
    <property type="entry name" value="Chromosome_initiator_DnaA-like"/>
</dbReference>
<dbReference type="NCBIfam" id="NF038214">
    <property type="entry name" value="IS21_help_AAA"/>
    <property type="match status" value="1"/>
</dbReference>
<protein>
    <submittedName>
        <fullName evidence="5">ATP-binding protein</fullName>
    </submittedName>
</protein>
<dbReference type="Gene3D" id="3.40.50.300">
    <property type="entry name" value="P-loop containing nucleotide triphosphate hydrolases"/>
    <property type="match status" value="1"/>
</dbReference>
<dbReference type="PANTHER" id="PTHR30050:SF4">
    <property type="entry name" value="ATP-BINDING PROTEIN RV3427C IN INSERTION SEQUENCE-RELATED"/>
    <property type="match status" value="1"/>
</dbReference>
<reference evidence="5 6" key="1">
    <citation type="submission" date="2014-02" db="EMBL/GenBank/DDBJ databases">
        <title>Draft genome sequence of Lysinibacillus massiliensis CCUG 49529.</title>
        <authorList>
            <person name="Zhang F."/>
            <person name="Wang G."/>
            <person name="Zhang L."/>
        </authorList>
    </citation>
    <scope>NUCLEOTIDE SEQUENCE [LARGE SCALE GENOMIC DNA]</scope>
    <source>
        <strain evidence="5 6">CCUG 49529</strain>
    </source>
</reference>
<dbReference type="InterPro" id="IPR003593">
    <property type="entry name" value="AAA+_ATPase"/>
</dbReference>
<dbReference type="GO" id="GO:0005524">
    <property type="term" value="F:ATP binding"/>
    <property type="evidence" value="ECO:0007669"/>
    <property type="project" value="UniProtKB-KW"/>
</dbReference>
<dbReference type="PRINTS" id="PR00051">
    <property type="entry name" value="DNAA"/>
</dbReference>
<dbReference type="InterPro" id="IPR028350">
    <property type="entry name" value="DNAC/IstB-like"/>
</dbReference>
<keyword evidence="3 5" id="KW-0067">ATP-binding</keyword>